<dbReference type="Proteomes" id="UP000289166">
    <property type="component" value="Unassembled WGS sequence"/>
</dbReference>
<proteinExistence type="predicted"/>
<keyword evidence="3" id="KW-1185">Reference proteome</keyword>
<evidence type="ECO:0000313" key="2">
    <source>
        <dbReference type="EMBL" id="RXE57519.1"/>
    </source>
</evidence>
<name>A0A4V1K1P6_9FIRM</name>
<dbReference type="OrthoDB" id="514402at2"/>
<dbReference type="EMBL" id="RLII01000073">
    <property type="protein sequence ID" value="RXE57519.1"/>
    <property type="molecule type" value="Genomic_DNA"/>
</dbReference>
<feature type="transmembrane region" description="Helical" evidence="1">
    <location>
        <begin position="103"/>
        <end position="126"/>
    </location>
</feature>
<feature type="transmembrane region" description="Helical" evidence="1">
    <location>
        <begin position="76"/>
        <end position="97"/>
    </location>
</feature>
<accession>A0A4V1K1P6</accession>
<keyword evidence="1" id="KW-1133">Transmembrane helix</keyword>
<reference evidence="3" key="1">
    <citation type="submission" date="2018-11" db="EMBL/GenBank/DDBJ databases">
        <title>Genome sequencing of a novel mesophilic and cellulolytic organism within the genus Hungateiclostridium.</title>
        <authorList>
            <person name="Rettenmaier R."/>
            <person name="Liebl W."/>
            <person name="Zverlov V."/>
        </authorList>
    </citation>
    <scope>NUCLEOTIDE SEQUENCE [LARGE SCALE GENOMIC DNA]</scope>
    <source>
        <strain evidence="3">N2K1</strain>
    </source>
</reference>
<dbReference type="RefSeq" id="WP_069195405.1">
    <property type="nucleotide sequence ID" value="NZ_RLII01000073.1"/>
</dbReference>
<comment type="caution">
    <text evidence="2">The sequence shown here is derived from an EMBL/GenBank/DDBJ whole genome shotgun (WGS) entry which is preliminary data.</text>
</comment>
<evidence type="ECO:0000256" key="1">
    <source>
        <dbReference type="SAM" id="Phobius"/>
    </source>
</evidence>
<gene>
    <name evidence="2" type="ORF">EFD62_17290</name>
</gene>
<dbReference type="InterPro" id="IPR052948">
    <property type="entry name" value="Low_temp-induced_all0457"/>
</dbReference>
<evidence type="ECO:0008006" key="4">
    <source>
        <dbReference type="Google" id="ProtNLM"/>
    </source>
</evidence>
<organism evidence="2 3">
    <name type="scientific">Acetivibrio mesophilus</name>
    <dbReference type="NCBI Taxonomy" id="2487273"/>
    <lineage>
        <taxon>Bacteria</taxon>
        <taxon>Bacillati</taxon>
        <taxon>Bacillota</taxon>
        <taxon>Clostridia</taxon>
        <taxon>Eubacteriales</taxon>
        <taxon>Oscillospiraceae</taxon>
        <taxon>Acetivibrio</taxon>
    </lineage>
</organism>
<protein>
    <recommendedName>
        <fullName evidence="4">General stress protein 17M-like domain-containing protein</fullName>
    </recommendedName>
</protein>
<dbReference type="PANTHER" id="PTHR36109">
    <property type="entry name" value="MEMBRANE PROTEIN-RELATED"/>
    <property type="match status" value="1"/>
</dbReference>
<keyword evidence="1" id="KW-0472">Membrane</keyword>
<keyword evidence="1" id="KW-0812">Transmembrane</keyword>
<sequence>MSKTIAAIFDNYSNAERAAQQIKDQGLRTDDISIVTKQDEEDSNTKGMFMGTNDMGANMTAGRNDRGVNDNISNGVVSGGILGGLAGLLIGAGSMMIPGLGIIAAAGPITGLISGVVTGGIVGGLIDLGIPENKSRQYETDIKAGKTLFSMKTDDDKVDQISKILRSNGAVSVDNY</sequence>
<evidence type="ECO:0000313" key="3">
    <source>
        <dbReference type="Proteomes" id="UP000289166"/>
    </source>
</evidence>
<dbReference type="AlphaFoldDB" id="A0A4V1K1P6"/>
<dbReference type="PANTHER" id="PTHR36109:SF2">
    <property type="entry name" value="MEMBRANE PROTEIN"/>
    <property type="match status" value="1"/>
</dbReference>